<name>A0A0J1FXM0_9FIRM</name>
<dbReference type="EMBL" id="LDZY01000001">
    <property type="protein sequence ID" value="KLU67768.1"/>
    <property type="molecule type" value="Genomic_DNA"/>
</dbReference>
<organism evidence="1 2">
    <name type="scientific">Desulfosporosinus acididurans</name>
    <dbReference type="NCBI Taxonomy" id="476652"/>
    <lineage>
        <taxon>Bacteria</taxon>
        <taxon>Bacillati</taxon>
        <taxon>Bacillota</taxon>
        <taxon>Clostridia</taxon>
        <taxon>Eubacteriales</taxon>
        <taxon>Desulfitobacteriaceae</taxon>
        <taxon>Desulfosporosinus</taxon>
    </lineage>
</organism>
<evidence type="ECO:0000313" key="1">
    <source>
        <dbReference type="EMBL" id="KLU67768.1"/>
    </source>
</evidence>
<dbReference type="Proteomes" id="UP000036356">
    <property type="component" value="Unassembled WGS sequence"/>
</dbReference>
<dbReference type="AlphaFoldDB" id="A0A0J1FXM0"/>
<evidence type="ECO:0000313" key="2">
    <source>
        <dbReference type="Proteomes" id="UP000036356"/>
    </source>
</evidence>
<reference evidence="1 2" key="1">
    <citation type="submission" date="2015-06" db="EMBL/GenBank/DDBJ databases">
        <title>Draft genome of the moderately acidophilic sulfate reducer Candidatus Desulfosporosinus acididurans strain M1.</title>
        <authorList>
            <person name="Poehlein A."/>
            <person name="Petzsch P."/>
            <person name="Johnson B.D."/>
            <person name="Schloemann M."/>
            <person name="Daniel R."/>
            <person name="Muehling M."/>
        </authorList>
    </citation>
    <scope>NUCLEOTIDE SEQUENCE [LARGE SCALE GENOMIC DNA]</scope>
    <source>
        <strain evidence="1 2">M1</strain>
    </source>
</reference>
<accession>A0A0J1FXM0</accession>
<keyword evidence="2" id="KW-1185">Reference proteome</keyword>
<sequence length="297" mass="34265">METYFHNDPRIHEWIEQITEKIFTVCLLKGVDAETEFNKGCRIVVKLTILLQSIAIFPPEYLKEGVEQLIEQQLPAKKIINNFPSFADIKSRMLAEGVSQAINIARNEEISEPVVPKIPIEEAYNNFDKIISLNQDFESEEELSIHKDVDFEECSENIGPALSLVNETIKDYQEPPLEAIEFAQVPMNLQHKDDDEKGLDCQSHSDEAKERLEYVLKTIYPGKSIQWNMKVANQPVFAKIEDLLICLDDPSNFCNTKLLNRQGWKALICSYEDLLYPRRVERGIRQILRQKGRALVK</sequence>
<dbReference type="RefSeq" id="WP_047808134.1">
    <property type="nucleotide sequence ID" value="NZ_LDZY01000001.1"/>
</dbReference>
<comment type="caution">
    <text evidence="1">The sequence shown here is derived from an EMBL/GenBank/DDBJ whole genome shotgun (WGS) entry which is preliminary data.</text>
</comment>
<proteinExistence type="predicted"/>
<dbReference type="STRING" id="476652.DEAC_c01730"/>
<protein>
    <submittedName>
        <fullName evidence="1">Uncharacterized protein</fullName>
    </submittedName>
</protein>
<dbReference type="PATRIC" id="fig|476652.3.peg.171"/>
<gene>
    <name evidence="1" type="ORF">DEAC_c01730</name>
</gene>